<name>A0A921JCB5_9STAP</name>
<feature type="transmembrane region" description="Helical" evidence="1">
    <location>
        <begin position="285"/>
        <end position="302"/>
    </location>
</feature>
<feature type="transmembrane region" description="Helical" evidence="1">
    <location>
        <begin position="322"/>
        <end position="343"/>
    </location>
</feature>
<feature type="transmembrane region" description="Helical" evidence="1">
    <location>
        <begin position="131"/>
        <end position="149"/>
    </location>
</feature>
<feature type="transmembrane region" description="Helical" evidence="1">
    <location>
        <begin position="381"/>
        <end position="403"/>
    </location>
</feature>
<sequence>MLRWIQRSEVYISMTIGFFFILLGVFILFNIDLLHDDSFESVEDLEIESVLDLLNTFFLEVLFVISNLFGPAPFPLIGAIVLILFGLVMMKVAQLVLHTTKHDRLLSIFFIVLASLLFIATTILMYQVYGWTAFFFTLAFLLHMLYYIYQHYFDPRHRKEQYMILLFFYGLAYFLTQISVYSSLDNGLTPIDVLSFNIFFGTFWLLAFGALWVGVFLRSSVNESVPEYETQEIKISRRSKHERRINPNQYFKFSSQLSDFRNTVLNGVLNFFEVGIPKWLRANHIEIALGLMAFLIILIEFSNRHGVITEGYFRLDNMNYMYQWVNLAFILLISLLYLLVTVLNLFQNRYFVRQMVLITILWLVVTVNLFVTLMMDVELSLFILPFNVLLVVLTTPLLLFSIFKDFNTEGDTQDERD</sequence>
<dbReference type="Proteomes" id="UP000763505">
    <property type="component" value="Unassembled WGS sequence"/>
</dbReference>
<gene>
    <name evidence="2" type="ORF">K8V35_05405</name>
</gene>
<feature type="transmembrane region" description="Helical" evidence="1">
    <location>
        <begin position="12"/>
        <end position="31"/>
    </location>
</feature>
<keyword evidence="1" id="KW-0472">Membrane</keyword>
<evidence type="ECO:0000256" key="1">
    <source>
        <dbReference type="SAM" id="Phobius"/>
    </source>
</evidence>
<feature type="transmembrane region" description="Helical" evidence="1">
    <location>
        <begin position="355"/>
        <end position="375"/>
    </location>
</feature>
<comment type="caution">
    <text evidence="2">The sequence shown here is derived from an EMBL/GenBank/DDBJ whole genome shotgun (WGS) entry which is preliminary data.</text>
</comment>
<protein>
    <submittedName>
        <fullName evidence="2">Uncharacterized protein</fullName>
    </submittedName>
</protein>
<dbReference type="AlphaFoldDB" id="A0A921JCB5"/>
<organism evidence="2 3">
    <name type="scientific">Aliicoccus persicus</name>
    <dbReference type="NCBI Taxonomy" id="930138"/>
    <lineage>
        <taxon>Bacteria</taxon>
        <taxon>Bacillati</taxon>
        <taxon>Bacillota</taxon>
        <taxon>Bacilli</taxon>
        <taxon>Bacillales</taxon>
        <taxon>Staphylococcaceae</taxon>
        <taxon>Aliicoccus</taxon>
    </lineage>
</organism>
<feature type="transmembrane region" description="Helical" evidence="1">
    <location>
        <begin position="161"/>
        <end position="184"/>
    </location>
</feature>
<feature type="transmembrane region" description="Helical" evidence="1">
    <location>
        <begin position="105"/>
        <end position="125"/>
    </location>
</feature>
<evidence type="ECO:0000313" key="2">
    <source>
        <dbReference type="EMBL" id="HJE19769.1"/>
    </source>
</evidence>
<keyword evidence="1" id="KW-0812">Transmembrane</keyword>
<dbReference type="NCBIfam" id="NF047417">
    <property type="entry name" value="teichoic_AuxA"/>
    <property type="match status" value="1"/>
</dbReference>
<reference evidence="2" key="1">
    <citation type="journal article" date="2021" name="PeerJ">
        <title>Extensive microbial diversity within the chicken gut microbiome revealed by metagenomics and culture.</title>
        <authorList>
            <person name="Gilroy R."/>
            <person name="Ravi A."/>
            <person name="Getino M."/>
            <person name="Pursley I."/>
            <person name="Horton D.L."/>
            <person name="Alikhan N.F."/>
            <person name="Baker D."/>
            <person name="Gharbi K."/>
            <person name="Hall N."/>
            <person name="Watson M."/>
            <person name="Adriaenssens E.M."/>
            <person name="Foster-Nyarko E."/>
            <person name="Jarju S."/>
            <person name="Secka A."/>
            <person name="Antonio M."/>
            <person name="Oren A."/>
            <person name="Chaudhuri R.R."/>
            <person name="La Ragione R."/>
            <person name="Hildebrand F."/>
            <person name="Pallen M.J."/>
        </authorList>
    </citation>
    <scope>NUCLEOTIDE SEQUENCE</scope>
    <source>
        <strain evidence="2">6019</strain>
    </source>
</reference>
<keyword evidence="1" id="KW-1133">Transmembrane helix</keyword>
<accession>A0A921JCB5</accession>
<feature type="transmembrane region" description="Helical" evidence="1">
    <location>
        <begin position="72"/>
        <end position="93"/>
    </location>
</feature>
<feature type="transmembrane region" description="Helical" evidence="1">
    <location>
        <begin position="196"/>
        <end position="217"/>
    </location>
</feature>
<proteinExistence type="predicted"/>
<dbReference type="EMBL" id="DYYI01000058">
    <property type="protein sequence ID" value="HJE19769.1"/>
    <property type="molecule type" value="Genomic_DNA"/>
</dbReference>
<evidence type="ECO:0000313" key="3">
    <source>
        <dbReference type="Proteomes" id="UP000763505"/>
    </source>
</evidence>
<reference evidence="2" key="2">
    <citation type="submission" date="2021-09" db="EMBL/GenBank/DDBJ databases">
        <authorList>
            <person name="Gilroy R."/>
        </authorList>
    </citation>
    <scope>NUCLEOTIDE SEQUENCE</scope>
    <source>
        <strain evidence="2">6019</strain>
    </source>
</reference>